<dbReference type="Proteomes" id="UP000250140">
    <property type="component" value="Unassembled WGS sequence"/>
</dbReference>
<gene>
    <name evidence="3" type="ORF">AOQ84DRAFT_357300</name>
</gene>
<name>A0A8E2EPN8_9PEZI</name>
<evidence type="ECO:0000313" key="3">
    <source>
        <dbReference type="EMBL" id="OCL02602.1"/>
    </source>
</evidence>
<evidence type="ECO:0000256" key="1">
    <source>
        <dbReference type="SAM" id="MobiDB-lite"/>
    </source>
</evidence>
<sequence>MLLSWLGCSVSAVWAITLYLPLAHQPSVTRGGALLARLDHRAPLLLRTNPLSPKLARPVQASRRRRQPNQA</sequence>
<feature type="chain" id="PRO_5034867024" evidence="2">
    <location>
        <begin position="16"/>
        <end position="71"/>
    </location>
</feature>
<evidence type="ECO:0000313" key="4">
    <source>
        <dbReference type="Proteomes" id="UP000250140"/>
    </source>
</evidence>
<accession>A0A8E2EPN8</accession>
<protein>
    <submittedName>
        <fullName evidence="3">Uncharacterized protein</fullName>
    </submittedName>
</protein>
<proteinExistence type="predicted"/>
<reference evidence="3 4" key="1">
    <citation type="journal article" date="2016" name="Nat. Commun.">
        <title>Ectomycorrhizal ecology is imprinted in the genome of the dominant symbiotic fungus Cenococcum geophilum.</title>
        <authorList>
            <consortium name="DOE Joint Genome Institute"/>
            <person name="Peter M."/>
            <person name="Kohler A."/>
            <person name="Ohm R.A."/>
            <person name="Kuo A."/>
            <person name="Krutzmann J."/>
            <person name="Morin E."/>
            <person name="Arend M."/>
            <person name="Barry K.W."/>
            <person name="Binder M."/>
            <person name="Choi C."/>
            <person name="Clum A."/>
            <person name="Copeland A."/>
            <person name="Grisel N."/>
            <person name="Haridas S."/>
            <person name="Kipfer T."/>
            <person name="LaButti K."/>
            <person name="Lindquist E."/>
            <person name="Lipzen A."/>
            <person name="Maire R."/>
            <person name="Meier B."/>
            <person name="Mihaltcheva S."/>
            <person name="Molinier V."/>
            <person name="Murat C."/>
            <person name="Poggeler S."/>
            <person name="Quandt C.A."/>
            <person name="Sperisen C."/>
            <person name="Tritt A."/>
            <person name="Tisserant E."/>
            <person name="Crous P.W."/>
            <person name="Henrissat B."/>
            <person name="Nehls U."/>
            <person name="Egli S."/>
            <person name="Spatafora J.W."/>
            <person name="Grigoriev I.V."/>
            <person name="Martin F.M."/>
        </authorList>
    </citation>
    <scope>NUCLEOTIDE SEQUENCE [LARGE SCALE GENOMIC DNA]</scope>
    <source>
        <strain evidence="3 4">CBS 207.34</strain>
    </source>
</reference>
<feature type="non-terminal residue" evidence="3">
    <location>
        <position position="1"/>
    </location>
</feature>
<feature type="region of interest" description="Disordered" evidence="1">
    <location>
        <begin position="49"/>
        <end position="71"/>
    </location>
</feature>
<keyword evidence="4" id="KW-1185">Reference proteome</keyword>
<keyword evidence="2" id="KW-0732">Signal</keyword>
<evidence type="ECO:0000256" key="2">
    <source>
        <dbReference type="SAM" id="SignalP"/>
    </source>
</evidence>
<feature type="signal peptide" evidence="2">
    <location>
        <begin position="1"/>
        <end position="15"/>
    </location>
</feature>
<feature type="compositionally biased region" description="Basic residues" evidence="1">
    <location>
        <begin position="62"/>
        <end position="71"/>
    </location>
</feature>
<organism evidence="3 4">
    <name type="scientific">Glonium stellatum</name>
    <dbReference type="NCBI Taxonomy" id="574774"/>
    <lineage>
        <taxon>Eukaryota</taxon>
        <taxon>Fungi</taxon>
        <taxon>Dikarya</taxon>
        <taxon>Ascomycota</taxon>
        <taxon>Pezizomycotina</taxon>
        <taxon>Dothideomycetes</taxon>
        <taxon>Pleosporomycetidae</taxon>
        <taxon>Gloniales</taxon>
        <taxon>Gloniaceae</taxon>
        <taxon>Glonium</taxon>
    </lineage>
</organism>
<dbReference type="EMBL" id="KV750923">
    <property type="protein sequence ID" value="OCL02602.1"/>
    <property type="molecule type" value="Genomic_DNA"/>
</dbReference>
<dbReference type="AlphaFoldDB" id="A0A8E2EPN8"/>